<protein>
    <submittedName>
        <fullName evidence="2">Methyltransferase domain-containing protein</fullName>
    </submittedName>
</protein>
<evidence type="ECO:0000313" key="2">
    <source>
        <dbReference type="EMBL" id="SER32074.1"/>
    </source>
</evidence>
<dbReference type="GO" id="GO:0008757">
    <property type="term" value="F:S-adenosylmethionine-dependent methyltransferase activity"/>
    <property type="evidence" value="ECO:0007669"/>
    <property type="project" value="InterPro"/>
</dbReference>
<feature type="domain" description="Methyltransferase type 11" evidence="1">
    <location>
        <begin position="46"/>
        <end position="141"/>
    </location>
</feature>
<proteinExistence type="predicted"/>
<sequence>MTSPPGVVGVFDRAAATYDAVGVPFFRPIAAGLVDALAPRPGERALDVGCGRGAVLELLARRVGPDGRAVGLDLAPEMVRLTAADLADLAQVDVRVDDAQRPGLPPRSFDLVASSLVLFFLPDPLAALSRWAELLVPGGRVGVTTFAGEDEAWRAVDDVFLPYLPQPDPGGSTTSGADPFDSDEGVEGLLAGAGFESVRTVAATLEVRFRDVDQLLDFSWSHGQRALWEAVGEERRGDVRAAVAARVADLGLDRGEIAFTQRVRHTSASRR</sequence>
<evidence type="ECO:0000313" key="3">
    <source>
        <dbReference type="Proteomes" id="UP000198504"/>
    </source>
</evidence>
<evidence type="ECO:0000259" key="1">
    <source>
        <dbReference type="Pfam" id="PF08241"/>
    </source>
</evidence>
<keyword evidence="2" id="KW-0489">Methyltransferase</keyword>
<gene>
    <name evidence="2" type="ORF">SAMN05421756_11313</name>
</gene>
<dbReference type="GO" id="GO:0032259">
    <property type="term" value="P:methylation"/>
    <property type="evidence" value="ECO:0007669"/>
    <property type="project" value="UniProtKB-KW"/>
</dbReference>
<dbReference type="InterPro" id="IPR013216">
    <property type="entry name" value="Methyltransf_11"/>
</dbReference>
<organism evidence="2 3">
    <name type="scientific">Microlunatus flavus</name>
    <dbReference type="NCBI Taxonomy" id="1036181"/>
    <lineage>
        <taxon>Bacteria</taxon>
        <taxon>Bacillati</taxon>
        <taxon>Actinomycetota</taxon>
        <taxon>Actinomycetes</taxon>
        <taxon>Propionibacteriales</taxon>
        <taxon>Propionibacteriaceae</taxon>
        <taxon>Microlunatus</taxon>
    </lineage>
</organism>
<dbReference type="Gene3D" id="3.40.50.150">
    <property type="entry name" value="Vaccinia Virus protein VP39"/>
    <property type="match status" value="1"/>
</dbReference>
<dbReference type="CDD" id="cd02440">
    <property type="entry name" value="AdoMet_MTases"/>
    <property type="match status" value="1"/>
</dbReference>
<dbReference type="OrthoDB" id="9777638at2"/>
<dbReference type="Pfam" id="PF08241">
    <property type="entry name" value="Methyltransf_11"/>
    <property type="match status" value="1"/>
</dbReference>
<dbReference type="InterPro" id="IPR029063">
    <property type="entry name" value="SAM-dependent_MTases_sf"/>
</dbReference>
<keyword evidence="3" id="KW-1185">Reference proteome</keyword>
<dbReference type="PANTHER" id="PTHR43861">
    <property type="entry name" value="TRANS-ACONITATE 2-METHYLTRANSFERASE-RELATED"/>
    <property type="match status" value="1"/>
</dbReference>
<dbReference type="Proteomes" id="UP000198504">
    <property type="component" value="Unassembled WGS sequence"/>
</dbReference>
<name>A0A1H9N817_9ACTN</name>
<dbReference type="SUPFAM" id="SSF53335">
    <property type="entry name" value="S-adenosyl-L-methionine-dependent methyltransferases"/>
    <property type="match status" value="1"/>
</dbReference>
<dbReference type="STRING" id="1036181.SAMN05421756_11313"/>
<keyword evidence="2" id="KW-0808">Transferase</keyword>
<dbReference type="RefSeq" id="WP_091186551.1">
    <property type="nucleotide sequence ID" value="NZ_FOFA01000013.1"/>
</dbReference>
<accession>A0A1H9N817</accession>
<reference evidence="3" key="1">
    <citation type="submission" date="2016-10" db="EMBL/GenBank/DDBJ databases">
        <authorList>
            <person name="Varghese N."/>
            <person name="Submissions S."/>
        </authorList>
    </citation>
    <scope>NUCLEOTIDE SEQUENCE [LARGE SCALE GENOMIC DNA]</scope>
    <source>
        <strain evidence="3">CGMCC 4.6856</strain>
    </source>
</reference>
<dbReference type="EMBL" id="FOFA01000013">
    <property type="protein sequence ID" value="SER32074.1"/>
    <property type="molecule type" value="Genomic_DNA"/>
</dbReference>
<dbReference type="AlphaFoldDB" id="A0A1H9N817"/>